<dbReference type="InterPro" id="IPR004948">
    <property type="entry name" value="Nuc-triphosphatase_THEP1"/>
</dbReference>
<keyword evidence="3" id="KW-0067">ATP-binding</keyword>
<dbReference type="AlphaFoldDB" id="A0A7C6A917"/>
<dbReference type="SUPFAM" id="SSF52540">
    <property type="entry name" value="P-loop containing nucleoside triphosphate hydrolases"/>
    <property type="match status" value="1"/>
</dbReference>
<proteinExistence type="inferred from homology"/>
<dbReference type="NCBIfam" id="NF010248">
    <property type="entry name" value="PRK13695.1"/>
    <property type="match status" value="1"/>
</dbReference>
<evidence type="ECO:0000259" key="4">
    <source>
        <dbReference type="SMART" id="SM00382"/>
    </source>
</evidence>
<keyword evidence="2" id="KW-0378">Hydrolase</keyword>
<feature type="domain" description="AAA+ ATPase" evidence="4">
    <location>
        <begin position="1"/>
        <end position="155"/>
    </location>
</feature>
<organism evidence="5">
    <name type="scientific">candidate division WOR-3 bacterium</name>
    <dbReference type="NCBI Taxonomy" id="2052148"/>
    <lineage>
        <taxon>Bacteria</taxon>
        <taxon>Bacteria division WOR-3</taxon>
    </lineage>
</organism>
<dbReference type="InterPro" id="IPR003593">
    <property type="entry name" value="AAA+_ATPase"/>
</dbReference>
<evidence type="ECO:0000256" key="2">
    <source>
        <dbReference type="ARBA" id="ARBA00022801"/>
    </source>
</evidence>
<evidence type="ECO:0000256" key="3">
    <source>
        <dbReference type="ARBA" id="ARBA00022840"/>
    </source>
</evidence>
<dbReference type="InterPro" id="IPR027417">
    <property type="entry name" value="P-loop_NTPase"/>
</dbReference>
<dbReference type="PANTHER" id="PTHR43146">
    <property type="entry name" value="CANCER-RELATED NUCLEOSIDE-TRIPHOSPHATASE"/>
    <property type="match status" value="1"/>
</dbReference>
<dbReference type="Pfam" id="PF03266">
    <property type="entry name" value="NTPase_1"/>
    <property type="match status" value="1"/>
</dbReference>
<dbReference type="GO" id="GO:0017111">
    <property type="term" value="F:ribonucleoside triphosphate phosphatase activity"/>
    <property type="evidence" value="ECO:0007669"/>
    <property type="project" value="InterPro"/>
</dbReference>
<keyword evidence="1" id="KW-0547">Nucleotide-binding</keyword>
<name>A0A7C6A917_UNCW3</name>
<protein>
    <submittedName>
        <fullName evidence="5">NTPase</fullName>
    </submittedName>
</protein>
<comment type="caution">
    <text evidence="5">The sequence shown here is derived from an EMBL/GenBank/DDBJ whole genome shotgun (WGS) entry which is preliminary data.</text>
</comment>
<sequence length="185" mass="20784">MTKILLLGRPRSGKTTLVKKVLAQLPKSAYGGFFTEELKEGGKRVGFKVVATDGEEGILAHKNYQSPNRVGQYGINISDFERVALKAIAKAFKERDLIVIDEIGKMELLSEKFQKTVLALFKEEKKILATIPISDIPLIRRLKNLPDVLVIEVTESASGGNRERLITEILERINYYSSDLKHDKN</sequence>
<dbReference type="GO" id="GO:0005524">
    <property type="term" value="F:ATP binding"/>
    <property type="evidence" value="ECO:0007669"/>
    <property type="project" value="UniProtKB-KW"/>
</dbReference>
<accession>A0A7C6A917</accession>
<dbReference type="HAMAP" id="MF_00796">
    <property type="entry name" value="NTPase_1"/>
    <property type="match status" value="1"/>
</dbReference>
<dbReference type="Gene3D" id="3.40.50.300">
    <property type="entry name" value="P-loop containing nucleotide triphosphate hydrolases"/>
    <property type="match status" value="1"/>
</dbReference>
<reference evidence="5" key="1">
    <citation type="journal article" date="2020" name="mSystems">
        <title>Genome- and Community-Level Interaction Insights into Carbon Utilization and Element Cycling Functions of Hydrothermarchaeota in Hydrothermal Sediment.</title>
        <authorList>
            <person name="Zhou Z."/>
            <person name="Liu Y."/>
            <person name="Xu W."/>
            <person name="Pan J."/>
            <person name="Luo Z.H."/>
            <person name="Li M."/>
        </authorList>
    </citation>
    <scope>NUCLEOTIDE SEQUENCE [LARGE SCALE GENOMIC DNA]</scope>
    <source>
        <strain evidence="5">SpSt-876</strain>
    </source>
</reference>
<evidence type="ECO:0000313" key="5">
    <source>
        <dbReference type="EMBL" id="HHS52270.1"/>
    </source>
</evidence>
<dbReference type="EMBL" id="DTLI01000136">
    <property type="protein sequence ID" value="HHS52270.1"/>
    <property type="molecule type" value="Genomic_DNA"/>
</dbReference>
<dbReference type="PANTHER" id="PTHR43146:SF1">
    <property type="entry name" value="CANCER-RELATED NUCLEOSIDE-TRIPHOSPHATASE"/>
    <property type="match status" value="1"/>
</dbReference>
<dbReference type="SMART" id="SM00382">
    <property type="entry name" value="AAA"/>
    <property type="match status" value="1"/>
</dbReference>
<evidence type="ECO:0000256" key="1">
    <source>
        <dbReference type="ARBA" id="ARBA00022741"/>
    </source>
</evidence>
<gene>
    <name evidence="5" type="ORF">ENW73_05325</name>
</gene>